<dbReference type="InterPro" id="IPR012334">
    <property type="entry name" value="Pectin_lyas_fold"/>
</dbReference>
<evidence type="ECO:0000313" key="2">
    <source>
        <dbReference type="Proteomes" id="UP000823637"/>
    </source>
</evidence>
<protein>
    <recommendedName>
        <fullName evidence="3">Right-handed parallel beta-helix repeat-containing protein</fullName>
    </recommendedName>
</protein>
<organism evidence="1 2">
    <name type="scientific">Candidatus Enterocola intestinipullorum</name>
    <dbReference type="NCBI Taxonomy" id="2840783"/>
    <lineage>
        <taxon>Bacteria</taxon>
        <taxon>Pseudomonadati</taxon>
        <taxon>Bacteroidota</taxon>
        <taxon>Bacteroidia</taxon>
        <taxon>Bacteroidales</taxon>
        <taxon>Candidatus Enterocola</taxon>
    </lineage>
</organism>
<dbReference type="EMBL" id="JADIMR010000021">
    <property type="protein sequence ID" value="MBO8446403.1"/>
    <property type="molecule type" value="Genomic_DNA"/>
</dbReference>
<reference evidence="1" key="2">
    <citation type="journal article" date="2021" name="PeerJ">
        <title>Extensive microbial diversity within the chicken gut microbiome revealed by metagenomics and culture.</title>
        <authorList>
            <person name="Gilroy R."/>
            <person name="Ravi A."/>
            <person name="Getino M."/>
            <person name="Pursley I."/>
            <person name="Horton D.L."/>
            <person name="Alikhan N.F."/>
            <person name="Baker D."/>
            <person name="Gharbi K."/>
            <person name="Hall N."/>
            <person name="Watson M."/>
            <person name="Adriaenssens E.M."/>
            <person name="Foster-Nyarko E."/>
            <person name="Jarju S."/>
            <person name="Secka A."/>
            <person name="Antonio M."/>
            <person name="Oren A."/>
            <person name="Chaudhuri R.R."/>
            <person name="La Ragione R."/>
            <person name="Hildebrand F."/>
            <person name="Pallen M.J."/>
        </authorList>
    </citation>
    <scope>NUCLEOTIDE SEQUENCE</scope>
    <source>
        <strain evidence="1">D3-1215</strain>
    </source>
</reference>
<dbReference type="Gene3D" id="2.160.20.10">
    <property type="entry name" value="Single-stranded right-handed beta-helix, Pectin lyase-like"/>
    <property type="match status" value="1"/>
</dbReference>
<evidence type="ECO:0000313" key="1">
    <source>
        <dbReference type="EMBL" id="MBO8446403.1"/>
    </source>
</evidence>
<dbReference type="AlphaFoldDB" id="A0A9D9HDY3"/>
<dbReference type="InterPro" id="IPR059226">
    <property type="entry name" value="Choice_anch_Q_dom"/>
</dbReference>
<dbReference type="Proteomes" id="UP000823637">
    <property type="component" value="Unassembled WGS sequence"/>
</dbReference>
<reference evidence="1" key="1">
    <citation type="submission" date="2020-10" db="EMBL/GenBank/DDBJ databases">
        <authorList>
            <person name="Gilroy R."/>
        </authorList>
    </citation>
    <scope>NUCLEOTIDE SEQUENCE</scope>
    <source>
        <strain evidence="1">D3-1215</strain>
    </source>
</reference>
<proteinExistence type="predicted"/>
<feature type="non-terminal residue" evidence="1">
    <location>
        <position position="1"/>
    </location>
</feature>
<evidence type="ECO:0008006" key="3">
    <source>
        <dbReference type="Google" id="ProtNLM"/>
    </source>
</evidence>
<accession>A0A9D9HDY3</accession>
<dbReference type="SUPFAM" id="SSF51126">
    <property type="entry name" value="Pectin lyase-like"/>
    <property type="match status" value="1"/>
</dbReference>
<dbReference type="InterPro" id="IPR011050">
    <property type="entry name" value="Pectin_lyase_fold/virulence"/>
</dbReference>
<sequence length="418" mass="47116">VYNRSGNKLLISEIALSDGSHYRVNLDGVSASRFSNVVINARDSMTVFVQVDMDSRDNDALPFIVKDSLQFLTNGNRQKVILQAYGREAKRLDKFTIERDTVLNPELPFLISDTLKVAKGATLTINAGCQLYFRKTAVLYVEGRLVVNGTREAYVEFRGDRSDYMNTVPPLNYDMASAQWDGIRFAEGSFGNEFRFADVRNTTNGIIIDSTRTDASCFTAEYCYLRNASGNLFTAVNAKAGLYNCLIYNAGGYVFDLSGGEYEMCQNTVANYYSYSWGGRTVPVSVMRDFYRDSKLPFKAEVSNCIFYGNYSNELTFEQYGENEELDYSFRNCLVKMLASAINAKFKDCALEDPMFVFRSWEDDFREANPHLYDFHLQAGSPAIDNGNVQTGQRFPEDLDGNPRLSGGNCCIGAYEYE</sequence>
<comment type="caution">
    <text evidence="1">The sequence shown here is derived from an EMBL/GenBank/DDBJ whole genome shotgun (WGS) entry which is preliminary data.</text>
</comment>
<dbReference type="NCBIfam" id="NF041518">
    <property type="entry name" value="choice_anch_Q"/>
    <property type="match status" value="1"/>
</dbReference>
<gene>
    <name evidence="1" type="ORF">IAC32_01460</name>
</gene>
<name>A0A9D9HDY3_9BACT</name>